<protein>
    <submittedName>
        <fullName evidence="3">DUF305 domain-containing protein</fullName>
    </submittedName>
</protein>
<keyword evidence="4" id="KW-1185">Reference proteome</keyword>
<feature type="transmembrane region" description="Helical" evidence="1">
    <location>
        <begin position="26"/>
        <end position="46"/>
    </location>
</feature>
<accession>A0A7X6KRR3</accession>
<evidence type="ECO:0000256" key="1">
    <source>
        <dbReference type="SAM" id="Phobius"/>
    </source>
</evidence>
<dbReference type="Proteomes" id="UP000581206">
    <property type="component" value="Unassembled WGS sequence"/>
</dbReference>
<dbReference type="Pfam" id="PF03713">
    <property type="entry name" value="DUF305"/>
    <property type="match status" value="1"/>
</dbReference>
<proteinExistence type="predicted"/>
<comment type="caution">
    <text evidence="3">The sequence shown here is derived from an EMBL/GenBank/DDBJ whole genome shotgun (WGS) entry which is preliminary data.</text>
</comment>
<dbReference type="InterPro" id="IPR012347">
    <property type="entry name" value="Ferritin-like"/>
</dbReference>
<gene>
    <name evidence="3" type="ORF">HGA03_00010</name>
</gene>
<keyword evidence="1" id="KW-0812">Transmembrane</keyword>
<dbReference type="Gene3D" id="1.20.1260.10">
    <property type="match status" value="1"/>
</dbReference>
<dbReference type="PANTHER" id="PTHR36933:SF1">
    <property type="entry name" value="SLL0788 PROTEIN"/>
    <property type="match status" value="1"/>
</dbReference>
<feature type="domain" description="DUF305" evidence="2">
    <location>
        <begin position="60"/>
        <end position="220"/>
    </location>
</feature>
<organism evidence="3 4">
    <name type="scientific">Cellulomonas denverensis</name>
    <dbReference type="NCBI Taxonomy" id="264297"/>
    <lineage>
        <taxon>Bacteria</taxon>
        <taxon>Bacillati</taxon>
        <taxon>Actinomycetota</taxon>
        <taxon>Actinomycetes</taxon>
        <taxon>Micrococcales</taxon>
        <taxon>Cellulomonadaceae</taxon>
        <taxon>Cellulomonas</taxon>
    </lineage>
</organism>
<dbReference type="EMBL" id="JAAXOX010000001">
    <property type="protein sequence ID" value="NKY21046.1"/>
    <property type="molecule type" value="Genomic_DNA"/>
</dbReference>
<evidence type="ECO:0000259" key="2">
    <source>
        <dbReference type="Pfam" id="PF03713"/>
    </source>
</evidence>
<dbReference type="InterPro" id="IPR005183">
    <property type="entry name" value="DUF305_CopM-like"/>
</dbReference>
<keyword evidence="1" id="KW-1133">Transmembrane helix</keyword>
<sequence>MLQRRGRACVTEAPVDDRPRGLPRPVVAVLLVAVLAVGALIGALLARQPALAVPAEGSVDAGFARDMQAHHAQAVQLAVLVRDRSTDEEVRTVALDILLTQQNQIGQMAGWLTTWGLPAASSAAPMAWMSDGEHAHDATATGSYADMPGWVSSADLARLTAAEGAEADRLFLQLMIPHHEGGVEMAEYAAAHARMPQVVDLANGIVTFQEKELTVLHDMLDARGGPVE</sequence>
<evidence type="ECO:0000313" key="3">
    <source>
        <dbReference type="EMBL" id="NKY21046.1"/>
    </source>
</evidence>
<reference evidence="3 4" key="1">
    <citation type="submission" date="2020-04" db="EMBL/GenBank/DDBJ databases">
        <title>MicrobeNet Type strains.</title>
        <authorList>
            <person name="Nicholson A.C."/>
        </authorList>
    </citation>
    <scope>NUCLEOTIDE SEQUENCE [LARGE SCALE GENOMIC DNA]</scope>
    <source>
        <strain evidence="3 4">ATCC BAA-788</strain>
    </source>
</reference>
<keyword evidence="1" id="KW-0472">Membrane</keyword>
<dbReference type="PANTHER" id="PTHR36933">
    <property type="entry name" value="SLL0788 PROTEIN"/>
    <property type="match status" value="1"/>
</dbReference>
<evidence type="ECO:0000313" key="4">
    <source>
        <dbReference type="Proteomes" id="UP000581206"/>
    </source>
</evidence>
<dbReference type="AlphaFoldDB" id="A0A7X6KRR3"/>
<name>A0A7X6KRR3_9CELL</name>